<dbReference type="PROSITE" id="PS50245">
    <property type="entry name" value="CAP_GLY_2"/>
    <property type="match status" value="1"/>
</dbReference>
<proteinExistence type="predicted"/>
<keyword evidence="4" id="KW-1185">Reference proteome</keyword>
<dbReference type="PROSITE" id="PS00845">
    <property type="entry name" value="CAP_GLY_1"/>
    <property type="match status" value="1"/>
</dbReference>
<feature type="compositionally biased region" description="Low complexity" evidence="1">
    <location>
        <begin position="340"/>
        <end position="353"/>
    </location>
</feature>
<dbReference type="SUPFAM" id="SSF74924">
    <property type="entry name" value="Cap-Gly domain"/>
    <property type="match status" value="1"/>
</dbReference>
<dbReference type="Proteomes" id="UP001175271">
    <property type="component" value="Unassembled WGS sequence"/>
</dbReference>
<evidence type="ECO:0000259" key="2">
    <source>
        <dbReference type="PROSITE" id="PS50245"/>
    </source>
</evidence>
<dbReference type="InterPro" id="IPR000938">
    <property type="entry name" value="CAP-Gly_domain"/>
</dbReference>
<feature type="region of interest" description="Disordered" evidence="1">
    <location>
        <begin position="382"/>
        <end position="533"/>
    </location>
</feature>
<protein>
    <recommendedName>
        <fullName evidence="2">CAP-Gly domain-containing protein</fullName>
    </recommendedName>
</protein>
<feature type="compositionally biased region" description="Low complexity" evidence="1">
    <location>
        <begin position="498"/>
        <end position="509"/>
    </location>
</feature>
<feature type="region of interest" description="Disordered" evidence="1">
    <location>
        <begin position="259"/>
        <end position="358"/>
    </location>
</feature>
<evidence type="ECO:0000313" key="3">
    <source>
        <dbReference type="EMBL" id="KAK0421199.1"/>
    </source>
</evidence>
<gene>
    <name evidence="3" type="ORF">QR680_015106</name>
</gene>
<comment type="caution">
    <text evidence="3">The sequence shown here is derived from an EMBL/GenBank/DDBJ whole genome shotgun (WGS) entry which is preliminary data.</text>
</comment>
<feature type="compositionally biased region" description="Basic and acidic residues" evidence="1">
    <location>
        <begin position="297"/>
        <end position="320"/>
    </location>
</feature>
<evidence type="ECO:0000313" key="4">
    <source>
        <dbReference type="Proteomes" id="UP001175271"/>
    </source>
</evidence>
<reference evidence="3" key="1">
    <citation type="submission" date="2023-06" db="EMBL/GenBank/DDBJ databases">
        <title>Genomic analysis of the entomopathogenic nematode Steinernema hermaphroditum.</title>
        <authorList>
            <person name="Schwarz E.M."/>
            <person name="Heppert J.K."/>
            <person name="Baniya A."/>
            <person name="Schwartz H.T."/>
            <person name="Tan C.-H."/>
            <person name="Antoshechkin I."/>
            <person name="Sternberg P.W."/>
            <person name="Goodrich-Blair H."/>
            <person name="Dillman A.R."/>
        </authorList>
    </citation>
    <scope>NUCLEOTIDE SEQUENCE</scope>
    <source>
        <strain evidence="3">PS9179</strain>
        <tissue evidence="3">Whole animal</tissue>
    </source>
</reference>
<sequence length="887" mass="97640">MDFQSMLAKSTSGTAANRGPIISKADVGLRVLVGGGVSGTLRYVGPIIGKDGIFCGVELDYPEGKHNGSFQGVAYFHCPPQHGIFAPLYKVELDGSEPPRNPVTISQLKRPTKLVKSSIATFRSPVQSMMMSESSTSTHIMENSTASTSGVDMDVSMMSTASSNFSNFLDTSLIMNASGVGEEMVTSNATYVICRGAREDEIMNVSEPELPIMLSDESDEDDVIVAANFKNGNATFGETTFEEDDLKTPMAEFYTAPMTVAPASDNTSQRSLSEMSVDTGYHGESDASLLSAGSSFRAEEPEKPEKAKQPIAPIKEETETPKTPPSKPKKERVSLMEQIQQQAKPAQPRAPKAPSKHQLMMEKLKASIAADKVKPKREIKSKLAATIAPVPPTQQAPTANGEMAPAANGTPATPKRTAKTAVNGTASKMAMPPPPPPRVPKPRQPLYVAPPPKERPPKKLKEPTVSRAPSQVSIQSTSTTATTRTKTAAPKGTISGKPFPTSSFAPSTSKIAKKSAVPSTPAAKKEAEAKAKAEAAIALEKLKAERLRKAIDYGDAMVLLYKREYDGKRKVGEENVKLGQQIDSLRREMGDQQEDATLREQRLSKSYEERIREILRNHEAEEERWQEETAKIHRQHQLKCAELDGKLADASEQAERLKRDKRRLEATLAEDEHTKIKTLSAEIQSLNMALEMKSEEMKDMRQKNAALLLRVEEIPCKEQEIQKLKYKVKESQQEIHRLRETEKTLTTQYEDLQRSARKFVAKTEEIAKENDLLRYQMEESMTQSPSPCSKSLHMDTPVRFRGIKPGTMSATLPARVTQSTYGDLDGYDELNRSVISMYQQRGRPQSCNVDTIYAPEGTYTGDVLDEDCDTQKCMVNVTDSGIGLSHH</sequence>
<feature type="compositionally biased region" description="Polar residues" evidence="1">
    <location>
        <begin position="467"/>
        <end position="476"/>
    </location>
</feature>
<accession>A0AA39IDD9</accession>
<dbReference type="AlphaFoldDB" id="A0AA39IDD9"/>
<dbReference type="PANTHER" id="PTHR18916">
    <property type="entry name" value="DYNACTIN 1-RELATED MICROTUBULE-BINDING"/>
    <property type="match status" value="1"/>
</dbReference>
<name>A0AA39IDD9_9BILA</name>
<feature type="compositionally biased region" description="Low complexity" evidence="1">
    <location>
        <begin position="477"/>
        <end position="489"/>
    </location>
</feature>
<feature type="compositionally biased region" description="Basic and acidic residues" evidence="1">
    <location>
        <begin position="452"/>
        <end position="464"/>
    </location>
</feature>
<dbReference type="Gene3D" id="2.30.30.190">
    <property type="entry name" value="CAP Gly-rich-like domain"/>
    <property type="match status" value="1"/>
</dbReference>
<dbReference type="SMART" id="SM01052">
    <property type="entry name" value="CAP_GLY"/>
    <property type="match status" value="1"/>
</dbReference>
<feature type="compositionally biased region" description="Pro residues" evidence="1">
    <location>
        <begin position="431"/>
        <end position="451"/>
    </location>
</feature>
<feature type="compositionally biased region" description="Low complexity" evidence="1">
    <location>
        <begin position="410"/>
        <end position="421"/>
    </location>
</feature>
<organism evidence="3 4">
    <name type="scientific">Steinernema hermaphroditum</name>
    <dbReference type="NCBI Taxonomy" id="289476"/>
    <lineage>
        <taxon>Eukaryota</taxon>
        <taxon>Metazoa</taxon>
        <taxon>Ecdysozoa</taxon>
        <taxon>Nematoda</taxon>
        <taxon>Chromadorea</taxon>
        <taxon>Rhabditida</taxon>
        <taxon>Tylenchina</taxon>
        <taxon>Panagrolaimomorpha</taxon>
        <taxon>Strongyloidoidea</taxon>
        <taxon>Steinernematidae</taxon>
        <taxon>Steinernema</taxon>
    </lineage>
</organism>
<feature type="compositionally biased region" description="Basic and acidic residues" evidence="1">
    <location>
        <begin position="523"/>
        <end position="533"/>
    </location>
</feature>
<evidence type="ECO:0000256" key="1">
    <source>
        <dbReference type="SAM" id="MobiDB-lite"/>
    </source>
</evidence>
<feature type="domain" description="CAP-Gly" evidence="2">
    <location>
        <begin position="45"/>
        <end position="87"/>
    </location>
</feature>
<dbReference type="InterPro" id="IPR036859">
    <property type="entry name" value="CAP-Gly_dom_sf"/>
</dbReference>
<dbReference type="EMBL" id="JAUCMV010000002">
    <property type="protein sequence ID" value="KAK0421199.1"/>
    <property type="molecule type" value="Genomic_DNA"/>
</dbReference>
<dbReference type="Pfam" id="PF01302">
    <property type="entry name" value="CAP_GLY"/>
    <property type="match status" value="1"/>
</dbReference>
<feature type="compositionally biased region" description="Polar residues" evidence="1">
    <location>
        <begin position="264"/>
        <end position="276"/>
    </location>
</feature>